<dbReference type="InterPro" id="IPR000424">
    <property type="entry name" value="Primosome_PriB/ssb"/>
</dbReference>
<dbReference type="Pfam" id="PF00436">
    <property type="entry name" value="SSB"/>
    <property type="match status" value="1"/>
</dbReference>
<dbReference type="CDD" id="cd04496">
    <property type="entry name" value="SSB_OBF"/>
    <property type="match status" value="1"/>
</dbReference>
<dbReference type="GO" id="GO:0003697">
    <property type="term" value="F:single-stranded DNA binding"/>
    <property type="evidence" value="ECO:0007669"/>
    <property type="project" value="InterPro"/>
</dbReference>
<evidence type="ECO:0000313" key="3">
    <source>
        <dbReference type="EMBL" id="KAJ5113895.1"/>
    </source>
</evidence>
<dbReference type="InterPro" id="IPR012340">
    <property type="entry name" value="NA-bd_OB-fold"/>
</dbReference>
<dbReference type="PROSITE" id="PS50935">
    <property type="entry name" value="SSB"/>
    <property type="match status" value="1"/>
</dbReference>
<reference evidence="3" key="1">
    <citation type="submission" date="2022-11" db="EMBL/GenBank/DDBJ databases">
        <authorList>
            <person name="Petersen C."/>
        </authorList>
    </citation>
    <scope>NUCLEOTIDE SEQUENCE</scope>
    <source>
        <strain evidence="3">IBT 30069</strain>
    </source>
</reference>
<evidence type="ECO:0000256" key="1">
    <source>
        <dbReference type="ARBA" id="ARBA00023125"/>
    </source>
</evidence>
<reference evidence="3" key="2">
    <citation type="journal article" date="2023" name="IMA Fungus">
        <title>Comparative genomic study of the Penicillium genus elucidates a diverse pangenome and 15 lateral gene transfer events.</title>
        <authorList>
            <person name="Petersen C."/>
            <person name="Sorensen T."/>
            <person name="Nielsen M.R."/>
            <person name="Sondergaard T.E."/>
            <person name="Sorensen J.L."/>
            <person name="Fitzpatrick D.A."/>
            <person name="Frisvad J.C."/>
            <person name="Nielsen K.L."/>
        </authorList>
    </citation>
    <scope>NUCLEOTIDE SEQUENCE</scope>
    <source>
        <strain evidence="3">IBT 30069</strain>
    </source>
</reference>
<accession>A0A9W9KPU6</accession>
<evidence type="ECO:0000313" key="4">
    <source>
        <dbReference type="Proteomes" id="UP001149165"/>
    </source>
</evidence>
<sequence length="151" mass="16563">MSAFASLRPTLRQATTAASAARTFSSSAARAAARITITGRLAATPEAHATSTGQDIIRYAVASSYGSRENRKTSWFQIASFSEDKQREHLLSLPKGTLLYVEGDAKLKSYEDSEGRKQTGLNITQRYLEVLQRPYADSSAEQFDNSEYGSQ</sequence>
<proteinExistence type="predicted"/>
<comment type="caution">
    <text evidence="3">The sequence shown here is derived from an EMBL/GenBank/DDBJ whole genome shotgun (WGS) entry which is preliminary data.</text>
</comment>
<gene>
    <name evidence="3" type="ORF">N7456_002429</name>
</gene>
<dbReference type="SUPFAM" id="SSF50249">
    <property type="entry name" value="Nucleic acid-binding proteins"/>
    <property type="match status" value="1"/>
</dbReference>
<name>A0A9W9KPU6_9EURO</name>
<dbReference type="Gene3D" id="2.40.50.140">
    <property type="entry name" value="Nucleic acid-binding proteins"/>
    <property type="match status" value="1"/>
</dbReference>
<evidence type="ECO:0000256" key="2">
    <source>
        <dbReference type="PROSITE-ProRule" id="PRU00252"/>
    </source>
</evidence>
<dbReference type="Proteomes" id="UP001149165">
    <property type="component" value="Unassembled WGS sequence"/>
</dbReference>
<protein>
    <submittedName>
        <fullName evidence="3">SsDNA binding protein</fullName>
    </submittedName>
</protein>
<keyword evidence="1 2" id="KW-0238">DNA-binding</keyword>
<dbReference type="AlphaFoldDB" id="A0A9W9KPU6"/>
<organism evidence="3 4">
    <name type="scientific">Penicillium angulare</name>
    <dbReference type="NCBI Taxonomy" id="116970"/>
    <lineage>
        <taxon>Eukaryota</taxon>
        <taxon>Fungi</taxon>
        <taxon>Dikarya</taxon>
        <taxon>Ascomycota</taxon>
        <taxon>Pezizomycotina</taxon>
        <taxon>Eurotiomycetes</taxon>
        <taxon>Eurotiomycetidae</taxon>
        <taxon>Eurotiales</taxon>
        <taxon>Aspergillaceae</taxon>
        <taxon>Penicillium</taxon>
    </lineage>
</organism>
<keyword evidence="4" id="KW-1185">Reference proteome</keyword>
<dbReference type="EMBL" id="JAPQKH010000002">
    <property type="protein sequence ID" value="KAJ5113895.1"/>
    <property type="molecule type" value="Genomic_DNA"/>
</dbReference>
<dbReference type="OrthoDB" id="1078367at2759"/>